<dbReference type="Proteomes" id="UP000715965">
    <property type="component" value="Unassembled WGS sequence"/>
</dbReference>
<evidence type="ECO:0000259" key="1">
    <source>
        <dbReference type="Pfam" id="PF05161"/>
    </source>
</evidence>
<proteinExistence type="predicted"/>
<dbReference type="GO" id="GO:0016301">
    <property type="term" value="F:kinase activity"/>
    <property type="evidence" value="ECO:0007669"/>
    <property type="project" value="UniProtKB-KW"/>
</dbReference>
<feature type="domain" description="MOFRL-associated" evidence="2">
    <location>
        <begin position="17"/>
        <end position="243"/>
    </location>
</feature>
<dbReference type="PANTHER" id="PTHR12227">
    <property type="entry name" value="GLYCERATE KINASE"/>
    <property type="match status" value="1"/>
</dbReference>
<keyword evidence="3" id="KW-0808">Transferase</keyword>
<keyword evidence="3" id="KW-0418">Kinase</keyword>
<keyword evidence="4" id="KW-1185">Reference proteome</keyword>
<dbReference type="PANTHER" id="PTHR12227:SF0">
    <property type="entry name" value="GLYCERATE KINASE"/>
    <property type="match status" value="1"/>
</dbReference>
<name>A0ABR9SB85_9BURK</name>
<comment type="caution">
    <text evidence="3">The sequence shown here is derived from an EMBL/GenBank/DDBJ whole genome shotgun (WGS) entry which is preliminary data.</text>
</comment>
<dbReference type="Gene3D" id="3.40.50.10180">
    <property type="entry name" value="Glycerate kinase, MOFRL-like N-terminal domain"/>
    <property type="match status" value="1"/>
</dbReference>
<organism evidence="3 4">
    <name type="scientific">Ramlibacter aquaticus</name>
    <dbReference type="NCBI Taxonomy" id="2780094"/>
    <lineage>
        <taxon>Bacteria</taxon>
        <taxon>Pseudomonadati</taxon>
        <taxon>Pseudomonadota</taxon>
        <taxon>Betaproteobacteria</taxon>
        <taxon>Burkholderiales</taxon>
        <taxon>Comamonadaceae</taxon>
        <taxon>Ramlibacter</taxon>
    </lineage>
</organism>
<accession>A0ABR9SB85</accession>
<gene>
    <name evidence="3" type="ORF">IM725_03245</name>
</gene>
<dbReference type="SUPFAM" id="SSF82544">
    <property type="entry name" value="GckA/TtuD-like"/>
    <property type="match status" value="1"/>
</dbReference>
<dbReference type="InterPro" id="IPR037035">
    <property type="entry name" value="GK-like_C_sf"/>
</dbReference>
<dbReference type="EMBL" id="JADDOJ010000007">
    <property type="protein sequence ID" value="MBE7939588.1"/>
    <property type="molecule type" value="Genomic_DNA"/>
</dbReference>
<feature type="domain" description="MOFRL" evidence="1">
    <location>
        <begin position="322"/>
        <end position="433"/>
    </location>
</feature>
<reference evidence="3 4" key="1">
    <citation type="submission" date="2020-10" db="EMBL/GenBank/DDBJ databases">
        <title>Draft genome of Ramlibacter aquaticus LMG 30558.</title>
        <authorList>
            <person name="Props R."/>
        </authorList>
    </citation>
    <scope>NUCLEOTIDE SEQUENCE [LARGE SCALE GENOMIC DNA]</scope>
    <source>
        <strain evidence="3 4">LMG 30558</strain>
    </source>
</reference>
<dbReference type="InterPro" id="IPR038614">
    <property type="entry name" value="GK_N_sf"/>
</dbReference>
<evidence type="ECO:0000313" key="4">
    <source>
        <dbReference type="Proteomes" id="UP000715965"/>
    </source>
</evidence>
<dbReference type="Gene3D" id="3.40.1480.10">
    <property type="entry name" value="MOFRL domain"/>
    <property type="match status" value="1"/>
</dbReference>
<dbReference type="InterPro" id="IPR007835">
    <property type="entry name" value="MOFRL"/>
</dbReference>
<dbReference type="Pfam" id="PF05161">
    <property type="entry name" value="MOFRL"/>
    <property type="match status" value="1"/>
</dbReference>
<evidence type="ECO:0000259" key="2">
    <source>
        <dbReference type="Pfam" id="PF13660"/>
    </source>
</evidence>
<sequence>MRSMASSIPGDPRQFLEQLYRTAVRRALPLHNTAAFLPPPPRGRTVVLGAGKAAGAMVHAVEALWPADAPLSGLAVTRYGHTPQRPAGVPARVEIVEAAHPVPDAAGLQAAGRILELAQGLGPDDLALCLISGGGSSLLTLPCEGLALEDKQRINRQLLESGGSIGEMNCVRKHLSRIKGGRLAAACAPAQVVTLTISDVPGDDPSVIASGPTVPDASRCADAVAILQRYGIAVPGAVMSLLEQGALETPKPGDALFAGHAVHLIATPQQSLEAAAQAARDAGLDAWVLSDEIEGESREVGKVHAALARAVARHGQPFARPCVILSGGETTVTVRPQAPGTPRGKGGRAAEFCMGLAQALQGQAGVWALAADTDGIDGSEDNAGAFVTPETLARAQAQGMKLDAFLARNDGWSFFHALGDLLVTGPTHTNVNDFRAILVA</sequence>
<protein>
    <submittedName>
        <fullName evidence="3">Glycerate kinase</fullName>
    </submittedName>
</protein>
<dbReference type="InterPro" id="IPR025286">
    <property type="entry name" value="MOFRL_assoc_dom"/>
</dbReference>
<evidence type="ECO:0000313" key="3">
    <source>
        <dbReference type="EMBL" id="MBE7939588.1"/>
    </source>
</evidence>
<dbReference type="InterPro" id="IPR039760">
    <property type="entry name" value="MOFRL_protein"/>
</dbReference>
<dbReference type="Pfam" id="PF13660">
    <property type="entry name" value="DUF4147"/>
    <property type="match status" value="1"/>
</dbReference>